<comment type="similarity">
    <text evidence="2">Belongs to the class-V pyridoxal-phosphate-dependent aminotransferase family.</text>
</comment>
<feature type="domain" description="Aminotransferase class V" evidence="6">
    <location>
        <begin position="24"/>
        <end position="334"/>
    </location>
</feature>
<dbReference type="PIRSF" id="PIRSF000524">
    <property type="entry name" value="SPT"/>
    <property type="match status" value="1"/>
</dbReference>
<dbReference type="EMBL" id="UZVY01000001">
    <property type="protein sequence ID" value="VDR41976.1"/>
    <property type="molecule type" value="Genomic_DNA"/>
</dbReference>
<evidence type="ECO:0000256" key="3">
    <source>
        <dbReference type="ARBA" id="ARBA00022898"/>
    </source>
</evidence>
<reference evidence="7" key="2">
    <citation type="submission" date="2022-07" db="EMBL/GenBank/DDBJ databases">
        <title>Complete genome of Mycoplasma caviae type strain G122.</title>
        <authorList>
            <person name="Spergser J."/>
        </authorList>
    </citation>
    <scope>NUCLEOTIDE SEQUENCE</scope>
    <source>
        <strain evidence="7">G122</strain>
    </source>
</reference>
<keyword evidence="3 5" id="KW-0663">Pyridoxal phosphate</keyword>
<dbReference type="GO" id="GO:0008453">
    <property type="term" value="F:alanine-glyoxylate transaminase activity"/>
    <property type="evidence" value="ECO:0007669"/>
    <property type="project" value="TreeGrafter"/>
</dbReference>
<dbReference type="OrthoDB" id="389074at2"/>
<sequence>MSLPHKKNICNYKTKVLFTPGPINNYYEVAKVLSDVSIHHRSEEFKSYFIETGELIKKHFGTTDAMPLFLTVSASGAMEASIVNLVEPGNKVLLVECGFFGKRFKDILLRLVGKDYLDVIHYENGQAFNPEDIKEKLKKCHYKAIFMTHHETSTGVLNNMNVISKLIKEYAKDSLFILDTVSSFLHEEIHFDKWELDVAMATSGKGFCTLPGLSCILLSKRAQSVAKNNKNFKFYFDFAKYIDFHNEGSSTPFTPATTTLMSLYASLKIIEQKGIETIRSEKKKIFNFMKKSLIKLGFASAVQEENETHGLLVLAVPESVDAFELRKKVDEKYNLYFELGIGSQRKTHIRIGIPNTINMFKAKKLVYALKEVLAHWKS</sequence>
<evidence type="ECO:0000256" key="1">
    <source>
        <dbReference type="ARBA" id="ARBA00001933"/>
    </source>
</evidence>
<dbReference type="Gene3D" id="3.90.1150.10">
    <property type="entry name" value="Aspartate Aminotransferase, domain 1"/>
    <property type="match status" value="1"/>
</dbReference>
<dbReference type="InterPro" id="IPR015421">
    <property type="entry name" value="PyrdxlP-dep_Trfase_major"/>
</dbReference>
<protein>
    <submittedName>
        <fullName evidence="7">Aminotransferase class V-fold PLP-dependent enzyme</fullName>
    </submittedName>
    <submittedName>
        <fullName evidence="8">Soluble hydrogenase 42 kDa subunit</fullName>
        <ecNumber evidence="8">1.12.-.-</ecNumber>
    </submittedName>
</protein>
<accession>A0A3P8MEM3</accession>
<dbReference type="EC" id="1.12.-.-" evidence="8"/>
<keyword evidence="7" id="KW-0808">Transferase</keyword>
<dbReference type="RefSeq" id="WP_126118216.1">
    <property type="nucleotide sequence ID" value="NZ_CP101806.1"/>
</dbReference>
<comment type="cofactor">
    <cofactor evidence="1 5">
        <name>pyridoxal 5'-phosphate</name>
        <dbReference type="ChEBI" id="CHEBI:597326"/>
    </cofactor>
</comment>
<dbReference type="Gene3D" id="3.40.640.10">
    <property type="entry name" value="Type I PLP-dependent aspartate aminotransferase-like (Major domain)"/>
    <property type="match status" value="1"/>
</dbReference>
<dbReference type="InterPro" id="IPR015424">
    <property type="entry name" value="PyrdxlP-dep_Trfase"/>
</dbReference>
<name>A0A3P8MEM3_9BACT</name>
<proteinExistence type="inferred from homology"/>
<dbReference type="Proteomes" id="UP000280036">
    <property type="component" value="Unassembled WGS sequence"/>
</dbReference>
<dbReference type="InterPro" id="IPR024169">
    <property type="entry name" value="SP_NH2Trfase/AEP_transaminase"/>
</dbReference>
<dbReference type="GO" id="GO:0016491">
    <property type="term" value="F:oxidoreductase activity"/>
    <property type="evidence" value="ECO:0007669"/>
    <property type="project" value="UniProtKB-KW"/>
</dbReference>
<keyword evidence="8" id="KW-0560">Oxidoreductase</keyword>
<dbReference type="SUPFAM" id="SSF53383">
    <property type="entry name" value="PLP-dependent transferases"/>
    <property type="match status" value="1"/>
</dbReference>
<dbReference type="Proteomes" id="UP001058569">
    <property type="component" value="Chromosome"/>
</dbReference>
<dbReference type="PANTHER" id="PTHR21152:SF40">
    <property type="entry name" value="ALANINE--GLYOXYLATE AMINOTRANSFERASE"/>
    <property type="match status" value="1"/>
</dbReference>
<organism evidence="8 9">
    <name type="scientific">Mycoplasmopsis caviae</name>
    <dbReference type="NCBI Taxonomy" id="55603"/>
    <lineage>
        <taxon>Bacteria</taxon>
        <taxon>Bacillati</taxon>
        <taxon>Mycoplasmatota</taxon>
        <taxon>Mycoplasmoidales</taxon>
        <taxon>Metamycoplasmataceae</taxon>
        <taxon>Mycoplasmopsis</taxon>
    </lineage>
</organism>
<feature type="modified residue" description="N6-(pyridoxal phosphate)lysine" evidence="5">
    <location>
        <position position="205"/>
    </location>
</feature>
<dbReference type="InterPro" id="IPR015422">
    <property type="entry name" value="PyrdxlP-dep_Trfase_small"/>
</dbReference>
<dbReference type="EMBL" id="CP101806">
    <property type="protein sequence ID" value="UUD35241.1"/>
    <property type="molecule type" value="Genomic_DNA"/>
</dbReference>
<evidence type="ECO:0000313" key="7">
    <source>
        <dbReference type="EMBL" id="UUD35241.1"/>
    </source>
</evidence>
<keyword evidence="10" id="KW-1185">Reference proteome</keyword>
<evidence type="ECO:0000313" key="10">
    <source>
        <dbReference type="Proteomes" id="UP001058569"/>
    </source>
</evidence>
<dbReference type="GO" id="GO:0004760">
    <property type="term" value="F:L-serine-pyruvate transaminase activity"/>
    <property type="evidence" value="ECO:0007669"/>
    <property type="project" value="TreeGrafter"/>
</dbReference>
<dbReference type="AlphaFoldDB" id="A0A3P8MEM3"/>
<keyword evidence="7" id="KW-0032">Aminotransferase</keyword>
<dbReference type="InterPro" id="IPR000192">
    <property type="entry name" value="Aminotrans_V_dom"/>
</dbReference>
<reference evidence="8 9" key="1">
    <citation type="submission" date="2018-12" db="EMBL/GenBank/DDBJ databases">
        <authorList>
            <consortium name="Pathogen Informatics"/>
        </authorList>
    </citation>
    <scope>NUCLEOTIDE SEQUENCE [LARGE SCALE GENOMIC DNA]</scope>
    <source>
        <strain evidence="8 9">NCTC10126</strain>
    </source>
</reference>
<dbReference type="GO" id="GO:0019265">
    <property type="term" value="P:glycine biosynthetic process, by transamination of glyoxylate"/>
    <property type="evidence" value="ECO:0007669"/>
    <property type="project" value="TreeGrafter"/>
</dbReference>
<dbReference type="Pfam" id="PF00266">
    <property type="entry name" value="Aminotran_5"/>
    <property type="match status" value="1"/>
</dbReference>
<evidence type="ECO:0000256" key="2">
    <source>
        <dbReference type="ARBA" id="ARBA00009236"/>
    </source>
</evidence>
<evidence type="ECO:0000313" key="9">
    <source>
        <dbReference type="Proteomes" id="UP000280036"/>
    </source>
</evidence>
<evidence type="ECO:0000256" key="4">
    <source>
        <dbReference type="PIRSR" id="PIRSR000524-1"/>
    </source>
</evidence>
<gene>
    <name evidence="8" type="ORF">NCTC10126_00468</name>
    <name evidence="7" type="ORF">NPA07_05570</name>
</gene>
<evidence type="ECO:0000259" key="6">
    <source>
        <dbReference type="Pfam" id="PF00266"/>
    </source>
</evidence>
<evidence type="ECO:0000256" key="5">
    <source>
        <dbReference type="PIRSR" id="PIRSR000524-50"/>
    </source>
</evidence>
<evidence type="ECO:0000313" key="8">
    <source>
        <dbReference type="EMBL" id="VDR41976.1"/>
    </source>
</evidence>
<feature type="binding site" evidence="4">
    <location>
        <position position="350"/>
    </location>
    <ligand>
        <name>substrate</name>
    </ligand>
</feature>
<dbReference type="PANTHER" id="PTHR21152">
    <property type="entry name" value="AMINOTRANSFERASE CLASS V"/>
    <property type="match status" value="1"/>
</dbReference>